<dbReference type="PANTHER" id="PTHR24177:SF356">
    <property type="entry name" value="ANKYRIN REPEAT PLANT-LIKE PROTEIN"/>
    <property type="match status" value="1"/>
</dbReference>
<accession>A0A6J5XL90</accession>
<dbReference type="AlphaFoldDB" id="A0A6J5XL90"/>
<feature type="compositionally biased region" description="Low complexity" evidence="1">
    <location>
        <begin position="563"/>
        <end position="572"/>
    </location>
</feature>
<dbReference type="Gene3D" id="1.25.40.20">
    <property type="entry name" value="Ankyrin repeat-containing domain"/>
    <property type="match status" value="1"/>
</dbReference>
<organism evidence="4 5">
    <name type="scientific">Prunus armeniaca</name>
    <name type="common">Apricot</name>
    <name type="synonym">Armeniaca vulgaris</name>
    <dbReference type="NCBI Taxonomy" id="36596"/>
    <lineage>
        <taxon>Eukaryota</taxon>
        <taxon>Viridiplantae</taxon>
        <taxon>Streptophyta</taxon>
        <taxon>Embryophyta</taxon>
        <taxon>Tracheophyta</taxon>
        <taxon>Spermatophyta</taxon>
        <taxon>Magnoliopsida</taxon>
        <taxon>eudicotyledons</taxon>
        <taxon>Gunneridae</taxon>
        <taxon>Pentapetalae</taxon>
        <taxon>rosids</taxon>
        <taxon>fabids</taxon>
        <taxon>Rosales</taxon>
        <taxon>Rosaceae</taxon>
        <taxon>Amygdaloideae</taxon>
        <taxon>Amygdaleae</taxon>
        <taxon>Prunus</taxon>
    </lineage>
</organism>
<dbReference type="PANTHER" id="PTHR24177">
    <property type="entry name" value="CASKIN"/>
    <property type="match status" value="1"/>
</dbReference>
<sequence>MSSPGPQSTPASTEPKHPSRHLLEKSSREAYLNLCVPLHKAAIKGDWDTAKRILTNNPTLLSASITKGWQTALHIAAGARHIHFVEELVKMMDEEDLALQDKKENTALSLAAEAGSIEIAKIMIQKNKFLPTIQTGKGPTPLFKAALLGQSEMACYLYPKTYPTLSETNRNALFFSCIDTGLYDLAMKMLEDDTTLATASNSNAETALHVLARRPLEFGGRSTLGMCSRLMKSLVSGIEDSYKSSKQTKALELVKCLWNQILKHDDDYVMCLITEPSEVLFDATRLGNYEFLSVLINAYPDLLWETDDENRTIFHVAVLYRHASIFNLVHETGSIKDIIVTFTDDENNNILHLAAKLAPQNQLNLVSGAALQMQRELVWFEGESWMKSTANSCMLVATIITTVVFSAAFTIPGGIADNTGAPKFLKDTAFIIFVISDGVALFSSSTSMLMFLYILTSRYAENDFLKSLPLKLMVGLASLFISMTSMMIAFSTAFYLSCHDGLVTELITTFSARVKLPEHWEKRFFSRHFSVKWWDRFEVHRISEYFYRDFPVLPPKPEPKPKPSSSQSSQISTEGKSRVELRDLAKQLLLQAEAMQDDDEDNESESSSSCQPRPQSPSPDRPMRWSDYPHGQDPNEAYSAYDLNSD</sequence>
<evidence type="ECO:0000256" key="2">
    <source>
        <dbReference type="SAM" id="Phobius"/>
    </source>
</evidence>
<keyword evidence="2" id="KW-1133">Transmembrane helix</keyword>
<reference evidence="5" key="1">
    <citation type="journal article" date="2020" name="Genome Biol.">
        <title>Gamete binning: chromosome-level and haplotype-resolved genome assembly enabled by high-throughput single-cell sequencing of gamete genomes.</title>
        <authorList>
            <person name="Campoy J.A."/>
            <person name="Sun H."/>
            <person name="Goel M."/>
            <person name="Jiao W.-B."/>
            <person name="Folz-Donahue K."/>
            <person name="Wang N."/>
            <person name="Rubio M."/>
            <person name="Liu C."/>
            <person name="Kukat C."/>
            <person name="Ruiz D."/>
            <person name="Huettel B."/>
            <person name="Schneeberger K."/>
        </authorList>
    </citation>
    <scope>NUCLEOTIDE SEQUENCE [LARGE SCALE GENOMIC DNA]</scope>
    <source>
        <strain evidence="5">cv. Rojo Pasion</strain>
    </source>
</reference>
<dbReference type="Pfam" id="PF13962">
    <property type="entry name" value="PGG"/>
    <property type="match status" value="1"/>
</dbReference>
<dbReference type="SUPFAM" id="SSF48403">
    <property type="entry name" value="Ankyrin repeat"/>
    <property type="match status" value="2"/>
</dbReference>
<dbReference type="Proteomes" id="UP000507245">
    <property type="component" value="Unassembled WGS sequence"/>
</dbReference>
<feature type="compositionally biased region" description="Basic and acidic residues" evidence="1">
    <location>
        <begin position="575"/>
        <end position="585"/>
    </location>
</feature>
<keyword evidence="5" id="KW-1185">Reference proteome</keyword>
<evidence type="ECO:0000256" key="1">
    <source>
        <dbReference type="SAM" id="MobiDB-lite"/>
    </source>
</evidence>
<dbReference type="EMBL" id="CAEKKB010000006">
    <property type="protein sequence ID" value="CAB4313811.1"/>
    <property type="molecule type" value="Genomic_DNA"/>
</dbReference>
<keyword evidence="2" id="KW-0472">Membrane</keyword>
<dbReference type="OrthoDB" id="1921232at2759"/>
<dbReference type="Pfam" id="PF12796">
    <property type="entry name" value="Ank_2"/>
    <property type="match status" value="1"/>
</dbReference>
<feature type="compositionally biased region" description="Polar residues" evidence="1">
    <location>
        <begin position="1"/>
        <end position="12"/>
    </location>
</feature>
<protein>
    <recommendedName>
        <fullName evidence="3">PGG domain-containing protein</fullName>
    </recommendedName>
</protein>
<keyword evidence="2" id="KW-0812">Transmembrane</keyword>
<feature type="transmembrane region" description="Helical" evidence="2">
    <location>
        <begin position="394"/>
        <end position="416"/>
    </location>
</feature>
<feature type="transmembrane region" description="Helical" evidence="2">
    <location>
        <begin position="428"/>
        <end position="454"/>
    </location>
</feature>
<evidence type="ECO:0000259" key="3">
    <source>
        <dbReference type="Pfam" id="PF13962"/>
    </source>
</evidence>
<feature type="transmembrane region" description="Helical" evidence="2">
    <location>
        <begin position="474"/>
        <end position="496"/>
    </location>
</feature>
<evidence type="ECO:0000313" key="4">
    <source>
        <dbReference type="EMBL" id="CAB4313811.1"/>
    </source>
</evidence>
<dbReference type="InterPro" id="IPR026961">
    <property type="entry name" value="PGG_dom"/>
</dbReference>
<feature type="region of interest" description="Disordered" evidence="1">
    <location>
        <begin position="1"/>
        <end position="22"/>
    </location>
</feature>
<dbReference type="GO" id="GO:0016020">
    <property type="term" value="C:membrane"/>
    <property type="evidence" value="ECO:0007669"/>
    <property type="project" value="TreeGrafter"/>
</dbReference>
<dbReference type="InterPro" id="IPR002110">
    <property type="entry name" value="Ankyrin_rpt"/>
</dbReference>
<name>A0A6J5XL90_PRUAR</name>
<gene>
    <name evidence="4" type="ORF">ORAREDHAP_LOCUS37330</name>
</gene>
<feature type="compositionally biased region" description="Acidic residues" evidence="1">
    <location>
        <begin position="595"/>
        <end position="604"/>
    </location>
</feature>
<dbReference type="InterPro" id="IPR036770">
    <property type="entry name" value="Ankyrin_rpt-contain_sf"/>
</dbReference>
<proteinExistence type="predicted"/>
<dbReference type="SMART" id="SM00248">
    <property type="entry name" value="ANK"/>
    <property type="match status" value="5"/>
</dbReference>
<evidence type="ECO:0000313" key="5">
    <source>
        <dbReference type="Proteomes" id="UP000507245"/>
    </source>
</evidence>
<feature type="domain" description="PGG" evidence="3">
    <location>
        <begin position="384"/>
        <end position="496"/>
    </location>
</feature>
<feature type="region of interest" description="Disordered" evidence="1">
    <location>
        <begin position="556"/>
        <end position="646"/>
    </location>
</feature>